<name>A0ABU9VED8_9BACI</name>
<sequence>MEHELTAMMDYVRVSFKTHDVDLILEKVVHLKKAYMQELESGFYGYIGTFQLDQIKVFYSKPGDSRGILVEMSGKGCRQFETFLKARNKTWFDFFQDCLNLNGKFSRVDIAIDDRKTYFTVPHLLEKVQNGEAISKFRKSDFNGSVSIKDGSNGGTTLYFGSKKSETYLCFYEKNYEQAEKYDLPIEDMDDWNRYELRMKNERAQKAILSLMKTNQFLDIAMQVVNNYIRFADKDEEKPRSKWETSQFWQDFIGDFGRLSLLMSPEEEFYEKTKRWLGNSCAPSMKMVLEADQVLGTNQLSDMVTNAEMTKKQEKMLDVWLGEVKDMVHV</sequence>
<keyword evidence="4" id="KW-1185">Reference proteome</keyword>
<dbReference type="Pfam" id="PF02486">
    <property type="entry name" value="Rep_trans"/>
    <property type="match status" value="1"/>
</dbReference>
<gene>
    <name evidence="3" type="ORF">MKY91_03690</name>
</gene>
<dbReference type="GO" id="GO:0003743">
    <property type="term" value="F:translation initiation factor activity"/>
    <property type="evidence" value="ECO:0007669"/>
    <property type="project" value="UniProtKB-KW"/>
</dbReference>
<comment type="caution">
    <text evidence="3">The sequence shown here is derived from an EMBL/GenBank/DDBJ whole genome shotgun (WGS) entry which is preliminary data.</text>
</comment>
<evidence type="ECO:0000259" key="1">
    <source>
        <dbReference type="Pfam" id="PF02486"/>
    </source>
</evidence>
<dbReference type="Proteomes" id="UP001418796">
    <property type="component" value="Unassembled WGS sequence"/>
</dbReference>
<dbReference type="Pfam" id="PF18106">
    <property type="entry name" value="Rol_Rep_N"/>
    <property type="match status" value="1"/>
</dbReference>
<evidence type="ECO:0000313" key="3">
    <source>
        <dbReference type="EMBL" id="MEN0642263.1"/>
    </source>
</evidence>
<keyword evidence="3" id="KW-0648">Protein biosynthesis</keyword>
<accession>A0ABU9VED8</accession>
<dbReference type="EMBL" id="JBCITK010000001">
    <property type="protein sequence ID" value="MEN0642263.1"/>
    <property type="molecule type" value="Genomic_DNA"/>
</dbReference>
<organism evidence="3 4">
    <name type="scientific">Alkalicoccobacillus gibsonii</name>
    <dbReference type="NCBI Taxonomy" id="79881"/>
    <lineage>
        <taxon>Bacteria</taxon>
        <taxon>Bacillati</taxon>
        <taxon>Bacillota</taxon>
        <taxon>Bacilli</taxon>
        <taxon>Bacillales</taxon>
        <taxon>Bacillaceae</taxon>
        <taxon>Alkalicoccobacillus</taxon>
    </lineage>
</organism>
<dbReference type="InterPro" id="IPR040819">
    <property type="entry name" value="Rol_Rep_N"/>
</dbReference>
<reference evidence="3 4" key="1">
    <citation type="submission" date="2024-03" db="EMBL/GenBank/DDBJ databases">
        <title>Bacilli Hybrid Assemblies.</title>
        <authorList>
            <person name="Kovac J."/>
        </authorList>
    </citation>
    <scope>NUCLEOTIDE SEQUENCE [LARGE SCALE GENOMIC DNA]</scope>
    <source>
        <strain evidence="3 4">FSL R7-0666</strain>
    </source>
</reference>
<evidence type="ECO:0000313" key="4">
    <source>
        <dbReference type="Proteomes" id="UP001418796"/>
    </source>
</evidence>
<proteinExistence type="predicted"/>
<feature type="domain" description="Replication initiation protein-like C-terminal" evidence="1">
    <location>
        <begin position="103"/>
        <end position="304"/>
    </location>
</feature>
<keyword evidence="3" id="KW-0396">Initiation factor</keyword>
<protein>
    <submittedName>
        <fullName evidence="3">Replication initiation factor domain-containing protein</fullName>
    </submittedName>
</protein>
<evidence type="ECO:0000259" key="2">
    <source>
        <dbReference type="Pfam" id="PF18106"/>
    </source>
</evidence>
<feature type="domain" description="Rolling Circle replication initiation protein N-terminal" evidence="2">
    <location>
        <begin position="7"/>
        <end position="96"/>
    </location>
</feature>
<dbReference type="InterPro" id="IPR003491">
    <property type="entry name" value="REP-like_C"/>
</dbReference>